<dbReference type="Proteomes" id="UP000075346">
    <property type="component" value="Unassembled WGS sequence"/>
</dbReference>
<evidence type="ECO:0000313" key="2">
    <source>
        <dbReference type="Proteomes" id="UP000075346"/>
    </source>
</evidence>
<reference evidence="2" key="1">
    <citation type="submission" date="2015-12" db="EMBL/GenBank/DDBJ databases">
        <authorList>
            <person name="Shamseldin A."/>
            <person name="Moawad H."/>
            <person name="Abd El-Rahim W.M."/>
            <person name="Sadowsky M.J."/>
        </authorList>
    </citation>
    <scope>NUCLEOTIDE SEQUENCE [LARGE SCALE GENOMIC DNA]</scope>
    <source>
        <strain evidence="2">2538-88</strain>
    </source>
</reference>
<name>A0A151KYK4_9VIBR</name>
<accession>A0A151KYK4</accession>
<dbReference type="AlphaFoldDB" id="A0A151KYK4"/>
<evidence type="ECO:0000313" key="1">
    <source>
        <dbReference type="EMBL" id="KYN88899.1"/>
    </source>
</evidence>
<dbReference type="EMBL" id="LOBR01000032">
    <property type="protein sequence ID" value="KYN88899.1"/>
    <property type="molecule type" value="Genomic_DNA"/>
</dbReference>
<organism evidence="1 2">
    <name type="scientific">Vibrio cidicii</name>
    <dbReference type="NCBI Taxonomy" id="1763883"/>
    <lineage>
        <taxon>Bacteria</taxon>
        <taxon>Pseudomonadati</taxon>
        <taxon>Pseudomonadota</taxon>
        <taxon>Gammaproteobacteria</taxon>
        <taxon>Vibrionales</taxon>
        <taxon>Vibrionaceae</taxon>
        <taxon>Vibrio</taxon>
    </lineage>
</organism>
<comment type="caution">
    <text evidence="1">The sequence shown here is derived from an EMBL/GenBank/DDBJ whole genome shotgun (WGS) entry which is preliminary data.</text>
</comment>
<dbReference type="RefSeq" id="WP_061896942.1">
    <property type="nucleotide sequence ID" value="NZ_LOBR01000032.1"/>
</dbReference>
<proteinExistence type="predicted"/>
<sequence length="198" mass="22004">METVSVDLFTPKLRQLVNVTLPPLMHSALVQAAQEFCRESGVVRYSRTLENVAAGDVIAVVGSSDLNSDSGSYLASEIISVTDAEHAALTKGEHYRQMSRDVMSFIVSNPVVHVHCSVEPGVNSKTLPKLLLDEYAQAICYGAAHTLMLQPDSDWHNPSLGNEYRQWFVESMRSAKRFSLESGEPQAFSNPIRKREFF</sequence>
<protein>
    <submittedName>
        <fullName evidence="1">Uncharacterized protein</fullName>
    </submittedName>
</protein>
<gene>
    <name evidence="1" type="ORF">ATY37_14935</name>
</gene>